<dbReference type="Proteomes" id="UP000648075">
    <property type="component" value="Unassembled WGS sequence"/>
</dbReference>
<keyword evidence="3" id="KW-1185">Reference proteome</keyword>
<evidence type="ECO:0000256" key="1">
    <source>
        <dbReference type="SAM" id="SignalP"/>
    </source>
</evidence>
<dbReference type="InterPro" id="IPR007497">
    <property type="entry name" value="SIMPL/DUF541"/>
</dbReference>
<dbReference type="EMBL" id="BMZA01000004">
    <property type="protein sequence ID" value="GGZ02163.1"/>
    <property type="molecule type" value="Genomic_DNA"/>
</dbReference>
<accession>A0A918PE24</accession>
<dbReference type="PANTHER" id="PTHR34387">
    <property type="entry name" value="SLR1258 PROTEIN"/>
    <property type="match status" value="1"/>
</dbReference>
<dbReference type="Gene3D" id="3.30.70.2970">
    <property type="entry name" value="Protein of unknown function (DUF541), domain 2"/>
    <property type="match status" value="1"/>
</dbReference>
<gene>
    <name evidence="2" type="ORF">GCM10011614_16440</name>
</gene>
<protein>
    <submittedName>
        <fullName evidence="2">SIMPL domain-containing protein</fullName>
    </submittedName>
</protein>
<feature type="chain" id="PRO_5036965237" evidence="1">
    <location>
        <begin position="21"/>
        <end position="254"/>
    </location>
</feature>
<dbReference type="AlphaFoldDB" id="A0A918PE24"/>
<dbReference type="PANTHER" id="PTHR34387:SF1">
    <property type="entry name" value="PERIPLASMIC IMMUNOGENIC PROTEIN"/>
    <property type="match status" value="1"/>
</dbReference>
<dbReference type="Pfam" id="PF04402">
    <property type="entry name" value="SIMPL"/>
    <property type="match status" value="1"/>
</dbReference>
<dbReference type="Gene3D" id="3.30.110.170">
    <property type="entry name" value="Protein of unknown function (DUF541), domain 1"/>
    <property type="match status" value="1"/>
</dbReference>
<proteinExistence type="predicted"/>
<reference evidence="2" key="2">
    <citation type="submission" date="2020-09" db="EMBL/GenBank/DDBJ databases">
        <authorList>
            <person name="Sun Q."/>
            <person name="Kim S."/>
        </authorList>
    </citation>
    <scope>NUCLEOTIDE SEQUENCE</scope>
    <source>
        <strain evidence="2">KCTC 32255</strain>
    </source>
</reference>
<dbReference type="InterPro" id="IPR052022">
    <property type="entry name" value="26kDa_periplasmic_antigen"/>
</dbReference>
<evidence type="ECO:0000313" key="2">
    <source>
        <dbReference type="EMBL" id="GGZ02163.1"/>
    </source>
</evidence>
<sequence>MRKLALLAAASLIAALPVCAAQAQDASVIPAIAAGHTLLTVSAQGASTRTPDMAGFSAGVTTQGATASEALTANSAAMAKVIAALKRAGVADKDIQTSTINLNPQWAQPKRLPDGSYEDAPQRIIGYQANNSVNVRARKLDQMGKVIDALVSAGANQVNGPNFMLAEQAAAEDEARVDAIKAARARAELYARAAGLRVVRIVSINEGGGYARPMPMMYAKADMVAAAPPPAPPPVAAGELETSVTVSVAFELAP</sequence>
<organism evidence="2 3">
    <name type="scientific">Novosphingobium colocasiae</name>
    <dbReference type="NCBI Taxonomy" id="1256513"/>
    <lineage>
        <taxon>Bacteria</taxon>
        <taxon>Pseudomonadati</taxon>
        <taxon>Pseudomonadota</taxon>
        <taxon>Alphaproteobacteria</taxon>
        <taxon>Sphingomonadales</taxon>
        <taxon>Sphingomonadaceae</taxon>
        <taxon>Novosphingobium</taxon>
    </lineage>
</organism>
<evidence type="ECO:0000313" key="3">
    <source>
        <dbReference type="Proteomes" id="UP000648075"/>
    </source>
</evidence>
<reference evidence="2" key="1">
    <citation type="journal article" date="2014" name="Int. J. Syst. Evol. Microbiol.">
        <title>Complete genome sequence of Corynebacterium casei LMG S-19264T (=DSM 44701T), isolated from a smear-ripened cheese.</title>
        <authorList>
            <consortium name="US DOE Joint Genome Institute (JGI-PGF)"/>
            <person name="Walter F."/>
            <person name="Albersmeier A."/>
            <person name="Kalinowski J."/>
            <person name="Ruckert C."/>
        </authorList>
    </citation>
    <scope>NUCLEOTIDE SEQUENCE</scope>
    <source>
        <strain evidence="2">KCTC 32255</strain>
    </source>
</reference>
<dbReference type="GO" id="GO:0006974">
    <property type="term" value="P:DNA damage response"/>
    <property type="evidence" value="ECO:0007669"/>
    <property type="project" value="TreeGrafter"/>
</dbReference>
<dbReference type="RefSeq" id="WP_189620698.1">
    <property type="nucleotide sequence ID" value="NZ_BMZA01000004.1"/>
</dbReference>
<feature type="signal peptide" evidence="1">
    <location>
        <begin position="1"/>
        <end position="20"/>
    </location>
</feature>
<name>A0A918PE24_9SPHN</name>
<comment type="caution">
    <text evidence="2">The sequence shown here is derived from an EMBL/GenBank/DDBJ whole genome shotgun (WGS) entry which is preliminary data.</text>
</comment>
<keyword evidence="1" id="KW-0732">Signal</keyword>